<evidence type="ECO:0000256" key="9">
    <source>
        <dbReference type="RuleBase" id="RU362091"/>
    </source>
</evidence>
<keyword evidence="3" id="KW-0813">Transport</keyword>
<dbReference type="STRING" id="1122192.SAMN02745673_01098"/>
<gene>
    <name evidence="11" type="ORF">SAMN02745673_01098</name>
</gene>
<keyword evidence="5 10" id="KW-0812">Transmembrane</keyword>
<feature type="transmembrane region" description="Helical" evidence="10">
    <location>
        <begin position="75"/>
        <end position="96"/>
    </location>
</feature>
<feature type="transmembrane region" description="Helical" evidence="10">
    <location>
        <begin position="183"/>
        <end position="202"/>
    </location>
</feature>
<evidence type="ECO:0000313" key="11">
    <source>
        <dbReference type="EMBL" id="SJZ65716.1"/>
    </source>
</evidence>
<keyword evidence="6" id="KW-0769">Symport</keyword>
<evidence type="ECO:0000256" key="5">
    <source>
        <dbReference type="ARBA" id="ARBA00022692"/>
    </source>
</evidence>
<accession>A0A1T4MFT3</accession>
<keyword evidence="12" id="KW-1185">Reference proteome</keyword>
<dbReference type="PROSITE" id="PS50283">
    <property type="entry name" value="NA_SOLUT_SYMP_3"/>
    <property type="match status" value="1"/>
</dbReference>
<feature type="transmembrane region" description="Helical" evidence="10">
    <location>
        <begin position="457"/>
        <end position="484"/>
    </location>
</feature>
<dbReference type="Proteomes" id="UP000190637">
    <property type="component" value="Unassembled WGS sequence"/>
</dbReference>
<dbReference type="GO" id="GO:0006847">
    <property type="term" value="P:plasma membrane acetate transport"/>
    <property type="evidence" value="ECO:0007669"/>
    <property type="project" value="TreeGrafter"/>
</dbReference>
<feature type="transmembrane region" description="Helical" evidence="10">
    <location>
        <begin position="307"/>
        <end position="328"/>
    </location>
</feature>
<evidence type="ECO:0000256" key="3">
    <source>
        <dbReference type="ARBA" id="ARBA00022448"/>
    </source>
</evidence>
<evidence type="ECO:0000256" key="7">
    <source>
        <dbReference type="ARBA" id="ARBA00022989"/>
    </source>
</evidence>
<dbReference type="RefSeq" id="WP_144389974.1">
    <property type="nucleotide sequence ID" value="NZ_FUWS01000002.1"/>
</dbReference>
<dbReference type="InterPro" id="IPR038377">
    <property type="entry name" value="Na/Glc_symporter_sf"/>
</dbReference>
<dbReference type="PANTHER" id="PTHR48086:SF6">
    <property type="entry name" value="CATION_ACETATE SYMPORTER ACTP"/>
    <property type="match status" value="1"/>
</dbReference>
<sequence length="568" mass="58773">MTSPMGGALLALTALLATLLVVGYLTRSRATSDFSVAVRPVSSRSAAAAVCGEFLSAVLFLGSSGIVLASGVRGAWFFSGIALGYVLLATLVIAPLRRSGAYSPSDFAEWRLGSRVARRIVTASVVLASVLYLLVQYVAAGMLTRELTHVPEWGAWGALLVLTLSVVLGSAGGSSTGFQALHFWFKLVAIGLPALVLAGVWWGHGGDTGTMSGPPVFHESMGVDIDQGQHVVVSESTLVRVEGRINGVAYTGEDGAVVLEPGMYEVEGGTRMSFAEGAPVPHRSFLPVLDTGEWNGVHMGPFTWDGYSIYLALVLGVIGLPQFVARFYGTTGPRSARRTLILVLALLSVFSVAPILLGGLGRVHTPDLLVTGRLDLLPLELPKRLLPGSTGMVLTALLAAGAAAAVVTASVALTSAVAGMIAQCAGAGDRRAFWGGAVLALGLPLALIALVPEVTELGLNVLALVAFQVSAVTVAPLLLLGIWWRGLTDVGAASGVLFGMAGTALCVSAGALGWTTDVEGGAVALAPTLFLFPLTLAVMVTVSWCTRHRVPADVDEKLARMHLPGHAS</sequence>
<dbReference type="Pfam" id="PF00474">
    <property type="entry name" value="SSF"/>
    <property type="match status" value="2"/>
</dbReference>
<evidence type="ECO:0000256" key="4">
    <source>
        <dbReference type="ARBA" id="ARBA00022475"/>
    </source>
</evidence>
<proteinExistence type="inferred from homology"/>
<feature type="transmembrane region" description="Helical" evidence="10">
    <location>
        <begin position="521"/>
        <end position="542"/>
    </location>
</feature>
<reference evidence="11 12" key="1">
    <citation type="submission" date="2017-02" db="EMBL/GenBank/DDBJ databases">
        <authorList>
            <person name="Peterson S.W."/>
        </authorList>
    </citation>
    <scope>NUCLEOTIDE SEQUENCE [LARGE SCALE GENOMIC DNA]</scope>
    <source>
        <strain evidence="11 12">DSM 45154</strain>
    </source>
</reference>
<feature type="transmembrane region" description="Helical" evidence="10">
    <location>
        <begin position="116"/>
        <end position="138"/>
    </location>
</feature>
<keyword evidence="8 10" id="KW-0472">Membrane</keyword>
<dbReference type="PANTHER" id="PTHR48086">
    <property type="entry name" value="SODIUM/PROLINE SYMPORTER-RELATED"/>
    <property type="match status" value="1"/>
</dbReference>
<feature type="transmembrane region" description="Helical" evidence="10">
    <location>
        <begin position="46"/>
        <end position="69"/>
    </location>
</feature>
<evidence type="ECO:0000256" key="10">
    <source>
        <dbReference type="SAM" id="Phobius"/>
    </source>
</evidence>
<name>A0A1T4MFT3_9ACTN</name>
<keyword evidence="4" id="KW-1003">Cell membrane</keyword>
<dbReference type="Gene3D" id="1.20.1730.10">
    <property type="entry name" value="Sodium/glucose cotransporter"/>
    <property type="match status" value="1"/>
</dbReference>
<evidence type="ECO:0000256" key="8">
    <source>
        <dbReference type="ARBA" id="ARBA00023136"/>
    </source>
</evidence>
<organism evidence="11 12">
    <name type="scientific">Marinactinospora thermotolerans DSM 45154</name>
    <dbReference type="NCBI Taxonomy" id="1122192"/>
    <lineage>
        <taxon>Bacteria</taxon>
        <taxon>Bacillati</taxon>
        <taxon>Actinomycetota</taxon>
        <taxon>Actinomycetes</taxon>
        <taxon>Streptosporangiales</taxon>
        <taxon>Nocardiopsidaceae</taxon>
        <taxon>Marinactinospora</taxon>
    </lineage>
</organism>
<feature type="transmembrane region" description="Helical" evidence="10">
    <location>
        <begin position="496"/>
        <end position="515"/>
    </location>
</feature>
<feature type="transmembrane region" description="Helical" evidence="10">
    <location>
        <begin position="432"/>
        <end position="451"/>
    </location>
</feature>
<dbReference type="GO" id="GO:0015293">
    <property type="term" value="F:symporter activity"/>
    <property type="evidence" value="ECO:0007669"/>
    <property type="project" value="UniProtKB-KW"/>
</dbReference>
<evidence type="ECO:0000256" key="2">
    <source>
        <dbReference type="ARBA" id="ARBA00006434"/>
    </source>
</evidence>
<evidence type="ECO:0000313" key="12">
    <source>
        <dbReference type="Proteomes" id="UP000190637"/>
    </source>
</evidence>
<dbReference type="OrthoDB" id="9764416at2"/>
<protein>
    <submittedName>
        <fullName evidence="11">Predicted symporter</fullName>
    </submittedName>
</protein>
<feature type="transmembrane region" description="Helical" evidence="10">
    <location>
        <begin position="153"/>
        <end position="171"/>
    </location>
</feature>
<dbReference type="GO" id="GO:0015123">
    <property type="term" value="F:acetate transmembrane transporter activity"/>
    <property type="evidence" value="ECO:0007669"/>
    <property type="project" value="TreeGrafter"/>
</dbReference>
<evidence type="ECO:0000256" key="1">
    <source>
        <dbReference type="ARBA" id="ARBA00004651"/>
    </source>
</evidence>
<keyword evidence="7 10" id="KW-1133">Transmembrane helix</keyword>
<feature type="transmembrane region" description="Helical" evidence="10">
    <location>
        <begin position="392"/>
        <end position="420"/>
    </location>
</feature>
<feature type="transmembrane region" description="Helical" evidence="10">
    <location>
        <begin position="6"/>
        <end position="25"/>
    </location>
</feature>
<dbReference type="GO" id="GO:0005886">
    <property type="term" value="C:plasma membrane"/>
    <property type="evidence" value="ECO:0007669"/>
    <property type="project" value="UniProtKB-SubCell"/>
</dbReference>
<dbReference type="InterPro" id="IPR050277">
    <property type="entry name" value="Sodium:Solute_Symporter"/>
</dbReference>
<dbReference type="InterPro" id="IPR001734">
    <property type="entry name" value="Na/solute_symporter"/>
</dbReference>
<comment type="similarity">
    <text evidence="2 9">Belongs to the sodium:solute symporter (SSF) (TC 2.A.21) family.</text>
</comment>
<evidence type="ECO:0000256" key="6">
    <source>
        <dbReference type="ARBA" id="ARBA00022847"/>
    </source>
</evidence>
<dbReference type="AlphaFoldDB" id="A0A1T4MFT3"/>
<feature type="transmembrane region" description="Helical" evidence="10">
    <location>
        <begin position="340"/>
        <end position="360"/>
    </location>
</feature>
<comment type="subcellular location">
    <subcellularLocation>
        <location evidence="1">Cell membrane</location>
        <topology evidence="1">Multi-pass membrane protein</topology>
    </subcellularLocation>
</comment>
<dbReference type="EMBL" id="FUWS01000002">
    <property type="protein sequence ID" value="SJZ65716.1"/>
    <property type="molecule type" value="Genomic_DNA"/>
</dbReference>